<name>A0A392NBK1_9FABA</name>
<protein>
    <submittedName>
        <fullName evidence="1">Uncharacterized protein</fullName>
    </submittedName>
</protein>
<keyword evidence="2" id="KW-1185">Reference proteome</keyword>
<dbReference type="AlphaFoldDB" id="A0A392NBK1"/>
<dbReference type="Proteomes" id="UP000265520">
    <property type="component" value="Unassembled WGS sequence"/>
</dbReference>
<proteinExistence type="predicted"/>
<reference evidence="1 2" key="1">
    <citation type="journal article" date="2018" name="Front. Plant Sci.">
        <title>Red Clover (Trifolium pratense) and Zigzag Clover (T. medium) - A Picture of Genomic Similarities and Differences.</title>
        <authorList>
            <person name="Dluhosova J."/>
            <person name="Istvanek J."/>
            <person name="Nedelnik J."/>
            <person name="Repkova J."/>
        </authorList>
    </citation>
    <scope>NUCLEOTIDE SEQUENCE [LARGE SCALE GENOMIC DNA]</scope>
    <source>
        <strain evidence="2">cv. 10/8</strain>
        <tissue evidence="1">Leaf</tissue>
    </source>
</reference>
<organism evidence="1 2">
    <name type="scientific">Trifolium medium</name>
    <dbReference type="NCBI Taxonomy" id="97028"/>
    <lineage>
        <taxon>Eukaryota</taxon>
        <taxon>Viridiplantae</taxon>
        <taxon>Streptophyta</taxon>
        <taxon>Embryophyta</taxon>
        <taxon>Tracheophyta</taxon>
        <taxon>Spermatophyta</taxon>
        <taxon>Magnoliopsida</taxon>
        <taxon>eudicotyledons</taxon>
        <taxon>Gunneridae</taxon>
        <taxon>Pentapetalae</taxon>
        <taxon>rosids</taxon>
        <taxon>fabids</taxon>
        <taxon>Fabales</taxon>
        <taxon>Fabaceae</taxon>
        <taxon>Papilionoideae</taxon>
        <taxon>50 kb inversion clade</taxon>
        <taxon>NPAAA clade</taxon>
        <taxon>Hologalegina</taxon>
        <taxon>IRL clade</taxon>
        <taxon>Trifolieae</taxon>
        <taxon>Trifolium</taxon>
    </lineage>
</organism>
<sequence>MSSLALDDVYVSEAKDWIDALSQAIAGYDFSSDEL</sequence>
<feature type="non-terminal residue" evidence="1">
    <location>
        <position position="35"/>
    </location>
</feature>
<evidence type="ECO:0000313" key="2">
    <source>
        <dbReference type="Proteomes" id="UP000265520"/>
    </source>
</evidence>
<comment type="caution">
    <text evidence="1">The sequence shown here is derived from an EMBL/GenBank/DDBJ whole genome shotgun (WGS) entry which is preliminary data.</text>
</comment>
<gene>
    <name evidence="1" type="ORF">A2U01_0018183</name>
</gene>
<dbReference type="EMBL" id="LXQA010034310">
    <property type="protein sequence ID" value="MCH97190.1"/>
    <property type="molecule type" value="Genomic_DNA"/>
</dbReference>
<evidence type="ECO:0000313" key="1">
    <source>
        <dbReference type="EMBL" id="MCH97190.1"/>
    </source>
</evidence>
<accession>A0A392NBK1</accession>